<reference evidence="1" key="1">
    <citation type="journal article" date="2020" name="Stud. Mycol.">
        <title>101 Dothideomycetes genomes: a test case for predicting lifestyles and emergence of pathogens.</title>
        <authorList>
            <person name="Haridas S."/>
            <person name="Albert R."/>
            <person name="Binder M."/>
            <person name="Bloem J."/>
            <person name="Labutti K."/>
            <person name="Salamov A."/>
            <person name="Andreopoulos B."/>
            <person name="Baker S."/>
            <person name="Barry K."/>
            <person name="Bills G."/>
            <person name="Bluhm B."/>
            <person name="Cannon C."/>
            <person name="Castanera R."/>
            <person name="Culley D."/>
            <person name="Daum C."/>
            <person name="Ezra D."/>
            <person name="Gonzalez J."/>
            <person name="Henrissat B."/>
            <person name="Kuo A."/>
            <person name="Liang C."/>
            <person name="Lipzen A."/>
            <person name="Lutzoni F."/>
            <person name="Magnuson J."/>
            <person name="Mondo S."/>
            <person name="Nolan M."/>
            <person name="Ohm R."/>
            <person name="Pangilinan J."/>
            <person name="Park H.-J."/>
            <person name="Ramirez L."/>
            <person name="Alfaro M."/>
            <person name="Sun H."/>
            <person name="Tritt A."/>
            <person name="Yoshinaga Y."/>
            <person name="Zwiers L.-H."/>
            <person name="Turgeon B."/>
            <person name="Goodwin S."/>
            <person name="Spatafora J."/>
            <person name="Crous P."/>
            <person name="Grigoriev I."/>
        </authorList>
    </citation>
    <scope>NUCLEOTIDE SEQUENCE</scope>
    <source>
        <strain evidence="1">CBS 107.79</strain>
    </source>
</reference>
<organism evidence="1 2">
    <name type="scientific">Bimuria novae-zelandiae CBS 107.79</name>
    <dbReference type="NCBI Taxonomy" id="1447943"/>
    <lineage>
        <taxon>Eukaryota</taxon>
        <taxon>Fungi</taxon>
        <taxon>Dikarya</taxon>
        <taxon>Ascomycota</taxon>
        <taxon>Pezizomycotina</taxon>
        <taxon>Dothideomycetes</taxon>
        <taxon>Pleosporomycetidae</taxon>
        <taxon>Pleosporales</taxon>
        <taxon>Massarineae</taxon>
        <taxon>Didymosphaeriaceae</taxon>
        <taxon>Bimuria</taxon>
    </lineage>
</organism>
<accession>A0A6A5UZ75</accession>
<dbReference type="AlphaFoldDB" id="A0A6A5UZ75"/>
<proteinExistence type="predicted"/>
<protein>
    <submittedName>
        <fullName evidence="1">Uncharacterized protein</fullName>
    </submittedName>
</protein>
<evidence type="ECO:0000313" key="1">
    <source>
        <dbReference type="EMBL" id="KAF1968156.1"/>
    </source>
</evidence>
<name>A0A6A5UZ75_9PLEO</name>
<gene>
    <name evidence="1" type="ORF">BU23DRAFT_656928</name>
</gene>
<evidence type="ECO:0000313" key="2">
    <source>
        <dbReference type="Proteomes" id="UP000800036"/>
    </source>
</evidence>
<dbReference type="Proteomes" id="UP000800036">
    <property type="component" value="Unassembled WGS sequence"/>
</dbReference>
<dbReference type="EMBL" id="ML976724">
    <property type="protein sequence ID" value="KAF1968156.1"/>
    <property type="molecule type" value="Genomic_DNA"/>
</dbReference>
<sequence length="143" mass="16216">MEHWKRRTWLNLVDEGATELYAHIDWSVHEDAGTLKNTTEDKVRRRFIQWTKDHIEEEDWLGTPRFQACVSITQDSIQSVLEGPPAEKFDADGEGMVDLISIDEDQGMTFAGVSYLLPGHYSLLEIGWEHIAADPDEGEGKSG</sequence>
<keyword evidence="2" id="KW-1185">Reference proteome</keyword>
<dbReference type="OrthoDB" id="4424523at2759"/>